<accession>C4L0Q2</accession>
<name>C4L0Q2_EXISA</name>
<evidence type="ECO:0008006" key="3">
    <source>
        <dbReference type="Google" id="ProtNLM"/>
    </source>
</evidence>
<evidence type="ECO:0000313" key="2">
    <source>
        <dbReference type="Proteomes" id="UP000000716"/>
    </source>
</evidence>
<dbReference type="EMBL" id="CP001615">
    <property type="protein sequence ID" value="ACQ68970.1"/>
    <property type="molecule type" value="Genomic_DNA"/>
</dbReference>
<proteinExistence type="predicted"/>
<dbReference type="Proteomes" id="UP000000716">
    <property type="component" value="Chromosome"/>
</dbReference>
<reference evidence="1 2" key="1">
    <citation type="journal article" date="2011" name="J. Bacteriol.">
        <title>Complete genome sequence of the Thermophilic Bacterium Exiguobacterium sp. AT1b.</title>
        <authorList>
            <person name="Vishnivetskaya T.A."/>
            <person name="Lucas S."/>
            <person name="Copeland A."/>
            <person name="Lapidus A."/>
            <person name="Glavina Del Rio T."/>
            <person name="Dalin E."/>
            <person name="Tice H."/>
            <person name="Bruce D.C."/>
            <person name="Goodwin L.A."/>
            <person name="Pitluck S."/>
            <person name="Saunders E."/>
            <person name="Brettin T."/>
            <person name="Detter C."/>
            <person name="Han C."/>
            <person name="Larimer F."/>
            <person name="Land M.L."/>
            <person name="Hauser L.J."/>
            <person name="Kyrpides N.C."/>
            <person name="Ovchinnikova G."/>
            <person name="Kathariou S."/>
            <person name="Ramaley R.F."/>
            <person name="Rodrigues D.F."/>
            <person name="Hendrix C."/>
            <person name="Richardson P."/>
            <person name="Tiedje J.M."/>
        </authorList>
    </citation>
    <scope>NUCLEOTIDE SEQUENCE [LARGE SCALE GENOMIC DNA]</scope>
    <source>
        <strain evidence="2">ATCC BAA-1283 / AT1b</strain>
    </source>
</reference>
<organism evidence="1 2">
    <name type="scientific">Exiguobacterium sp. (strain ATCC BAA-1283 / AT1b)</name>
    <dbReference type="NCBI Taxonomy" id="360911"/>
    <lineage>
        <taxon>Bacteria</taxon>
        <taxon>Bacillati</taxon>
        <taxon>Bacillota</taxon>
        <taxon>Bacilli</taxon>
        <taxon>Bacillales</taxon>
        <taxon>Bacillales Family XII. Incertae Sedis</taxon>
        <taxon>Exiguobacterium</taxon>
    </lineage>
</organism>
<dbReference type="AlphaFoldDB" id="C4L0Q2"/>
<dbReference type="STRING" id="360911.EAT1b_0035"/>
<dbReference type="HOGENOM" id="CLU_119007_0_0_9"/>
<protein>
    <recommendedName>
        <fullName evidence="3">HK97 gp10 family phage protein</fullName>
    </recommendedName>
</protein>
<gene>
    <name evidence="1" type="ordered locus">EAT1b_0035</name>
</gene>
<dbReference type="eggNOG" id="ENOG50339GM">
    <property type="taxonomic scope" value="Bacteria"/>
</dbReference>
<sequence>MAKNRHITISGLEDWQKGLANMGGPAWLKTQDRILRTAGLRMQEYLDDLTPAQSGRLKQSMSSGNPDNVFEMKVGPNAYVVTGTAVEYAQHVNDGFQQQKGRFVPGEWRNGVFHYIPGHNGGMVLSGAVIPGARMFDKAMDYIESDMADIMDFEFRRMYRELFG</sequence>
<dbReference type="OrthoDB" id="1850874at2"/>
<dbReference type="KEGG" id="eat:EAT1b_0035"/>
<evidence type="ECO:0000313" key="1">
    <source>
        <dbReference type="EMBL" id="ACQ68970.1"/>
    </source>
</evidence>
<keyword evidence="2" id="KW-1185">Reference proteome</keyword>